<evidence type="ECO:0000313" key="2">
    <source>
        <dbReference type="EMBL" id="NYT86606.1"/>
    </source>
</evidence>
<dbReference type="PANTHER" id="PTHR42923">
    <property type="entry name" value="PROTOPORPHYRINOGEN OXIDASE"/>
    <property type="match status" value="1"/>
</dbReference>
<dbReference type="PANTHER" id="PTHR42923:SF47">
    <property type="entry name" value="BLR3003 PROTEIN"/>
    <property type="match status" value="1"/>
</dbReference>
<accession>A0A853H0V6</accession>
<dbReference type="InterPro" id="IPR002937">
    <property type="entry name" value="Amino_oxidase"/>
</dbReference>
<organism evidence="2 3">
    <name type="scientific">Pollutimonas harenae</name>
    <dbReference type="NCBI Taxonomy" id="657015"/>
    <lineage>
        <taxon>Bacteria</taxon>
        <taxon>Pseudomonadati</taxon>
        <taxon>Pseudomonadota</taxon>
        <taxon>Betaproteobacteria</taxon>
        <taxon>Burkholderiales</taxon>
        <taxon>Alcaligenaceae</taxon>
        <taxon>Pollutimonas</taxon>
    </lineage>
</organism>
<proteinExistence type="predicted"/>
<dbReference type="SUPFAM" id="SSF51905">
    <property type="entry name" value="FAD/NAD(P)-binding domain"/>
    <property type="match status" value="1"/>
</dbReference>
<dbReference type="InterPro" id="IPR017830">
    <property type="entry name" value="SQase_HpnE"/>
</dbReference>
<dbReference type="RefSeq" id="WP_130040098.1">
    <property type="nucleotide sequence ID" value="NZ_JACCEV010000003.1"/>
</dbReference>
<dbReference type="NCBIfam" id="TIGR03467">
    <property type="entry name" value="HpnE"/>
    <property type="match status" value="1"/>
</dbReference>
<sequence length="458" mass="50132">MKVAVIGAGWAGLTAAWTLHRLGHAVALFEAARDLGGRARRVRSRSLKLTIDNGQHILLGAYTETQALMRELGLDPNRLFHRERLTLQSADGTFKLRTLPLPAPLHLLAGVLTASGLNIKERLGLITLVARLRGQDWTPAAGLSVLEWLEQGRQSPHAICSFWQPLCLAALNTPIAEACALLFAHVLRDSLGGTKTATDVLIPRVDLSQLWPDELARQLGEQNGSETALHLAHTVRHLRACPNGVTIDGNGFDAVIVAGNTPSTLRLLKQLDTANDSQPYLDMLSTFSFLPIATLTLQLEQPWQLPHPMMLLRDNPRQLQFGQWLFDRSAYPQLQQDEASLVEAANATRLLHIVISDATALQAHPQSDVVNAIIRQVQTQTRRFGAMPRVTGHDLIIEKRATFAARPGLARPGVATPWPRVWVAGDWTDTGYPGVLEGAIRSGRAAARSLHLSLVQPT</sequence>
<protein>
    <submittedName>
        <fullName evidence="2">FAD-dependent oxidoreductase</fullName>
    </submittedName>
</protein>
<dbReference type="InterPro" id="IPR050464">
    <property type="entry name" value="Zeta_carotene_desat/Oxidored"/>
</dbReference>
<evidence type="ECO:0000259" key="1">
    <source>
        <dbReference type="Pfam" id="PF01593"/>
    </source>
</evidence>
<reference evidence="2 3" key="1">
    <citation type="submission" date="2020-07" db="EMBL/GenBank/DDBJ databases">
        <title>Taxonomic revisions and descriptions of new bacterial species based on genomic comparisons in the high-G+C-content subgroup of the family Alcaligenaceae.</title>
        <authorList>
            <person name="Szabo A."/>
            <person name="Felfoldi T."/>
        </authorList>
    </citation>
    <scope>NUCLEOTIDE SEQUENCE [LARGE SCALE GENOMIC DNA]</scope>
    <source>
        <strain evidence="2 3">DSM 25667</strain>
    </source>
</reference>
<keyword evidence="3" id="KW-1185">Reference proteome</keyword>
<dbReference type="Proteomes" id="UP000554144">
    <property type="component" value="Unassembled WGS sequence"/>
</dbReference>
<comment type="caution">
    <text evidence="2">The sequence shown here is derived from an EMBL/GenBank/DDBJ whole genome shotgun (WGS) entry which is preliminary data.</text>
</comment>
<dbReference type="GO" id="GO:0016491">
    <property type="term" value="F:oxidoreductase activity"/>
    <property type="evidence" value="ECO:0007669"/>
    <property type="project" value="InterPro"/>
</dbReference>
<evidence type="ECO:0000313" key="3">
    <source>
        <dbReference type="Proteomes" id="UP000554144"/>
    </source>
</evidence>
<dbReference type="InterPro" id="IPR036188">
    <property type="entry name" value="FAD/NAD-bd_sf"/>
</dbReference>
<dbReference type="EMBL" id="JACCEV010000003">
    <property type="protein sequence ID" value="NYT86606.1"/>
    <property type="molecule type" value="Genomic_DNA"/>
</dbReference>
<dbReference type="OrthoDB" id="7849608at2"/>
<dbReference type="Gene3D" id="3.50.50.60">
    <property type="entry name" value="FAD/NAD(P)-binding domain"/>
    <property type="match status" value="1"/>
</dbReference>
<dbReference type="Pfam" id="PF01593">
    <property type="entry name" value="Amino_oxidase"/>
    <property type="match status" value="1"/>
</dbReference>
<dbReference type="AlphaFoldDB" id="A0A853H0V6"/>
<feature type="domain" description="Amine oxidase" evidence="1">
    <location>
        <begin position="11"/>
        <end position="449"/>
    </location>
</feature>
<name>A0A853H0V6_9BURK</name>
<gene>
    <name evidence="2" type="ORF">H0A62_13420</name>
</gene>